<protein>
    <submittedName>
        <fullName evidence="2">Cytochrome P450</fullName>
    </submittedName>
</protein>
<dbReference type="SUPFAM" id="SSF48264">
    <property type="entry name" value="Cytochrome P450"/>
    <property type="match status" value="1"/>
</dbReference>
<accession>A0AAJ1X553</accession>
<dbReference type="AlphaFoldDB" id="A0AAJ1X553"/>
<dbReference type="GO" id="GO:0005506">
    <property type="term" value="F:iron ion binding"/>
    <property type="evidence" value="ECO:0007669"/>
    <property type="project" value="InterPro"/>
</dbReference>
<dbReference type="Pfam" id="PF00067">
    <property type="entry name" value="p450"/>
    <property type="match status" value="1"/>
</dbReference>
<dbReference type="InterPro" id="IPR002397">
    <property type="entry name" value="Cyt_P450_B"/>
</dbReference>
<proteinExistence type="inferred from homology"/>
<dbReference type="InterPro" id="IPR036396">
    <property type="entry name" value="Cyt_P450_sf"/>
</dbReference>
<dbReference type="Gene3D" id="1.10.630.10">
    <property type="entry name" value="Cytochrome P450"/>
    <property type="match status" value="1"/>
</dbReference>
<evidence type="ECO:0000313" key="3">
    <source>
        <dbReference type="Proteomes" id="UP001227162"/>
    </source>
</evidence>
<dbReference type="RefSeq" id="WP_317624788.1">
    <property type="nucleotide sequence ID" value="NZ_JANFFA010000001.1"/>
</dbReference>
<dbReference type="PANTHER" id="PTHR46696:SF1">
    <property type="entry name" value="CYTOCHROME P450 YJIB-RELATED"/>
    <property type="match status" value="1"/>
</dbReference>
<dbReference type="Proteomes" id="UP001227162">
    <property type="component" value="Unassembled WGS sequence"/>
</dbReference>
<dbReference type="EMBL" id="JANFFA010000001">
    <property type="protein sequence ID" value="MDQ2093189.1"/>
    <property type="molecule type" value="Genomic_DNA"/>
</dbReference>
<name>A0AAJ1X553_9RHOB</name>
<dbReference type="GO" id="GO:0016705">
    <property type="term" value="F:oxidoreductase activity, acting on paired donors, with incorporation or reduction of molecular oxygen"/>
    <property type="evidence" value="ECO:0007669"/>
    <property type="project" value="InterPro"/>
</dbReference>
<reference evidence="2" key="2">
    <citation type="submission" date="2023-04" db="EMBL/GenBank/DDBJ databases">
        <title>'Rhodoalgimonas zhirmunskyi' gen. nov., isolated from a red alga.</title>
        <authorList>
            <person name="Nedashkovskaya O.I."/>
            <person name="Otstavnykh N.Y."/>
            <person name="Bystritskaya E.P."/>
            <person name="Balabanova L.A."/>
            <person name="Isaeva M.P."/>
        </authorList>
    </citation>
    <scope>NUCLEOTIDE SEQUENCE</scope>
    <source>
        <strain evidence="2">10Alg 79</strain>
    </source>
</reference>
<evidence type="ECO:0000256" key="1">
    <source>
        <dbReference type="ARBA" id="ARBA00010617"/>
    </source>
</evidence>
<keyword evidence="3" id="KW-1185">Reference proteome</keyword>
<reference evidence="2" key="1">
    <citation type="submission" date="2022-07" db="EMBL/GenBank/DDBJ databases">
        <authorList>
            <person name="Otstavnykh N."/>
            <person name="Isaeva M."/>
            <person name="Bystritskaya E."/>
        </authorList>
    </citation>
    <scope>NUCLEOTIDE SEQUENCE</scope>
    <source>
        <strain evidence="2">10Alg 79</strain>
    </source>
</reference>
<evidence type="ECO:0000313" key="2">
    <source>
        <dbReference type="EMBL" id="MDQ2093189.1"/>
    </source>
</evidence>
<dbReference type="InterPro" id="IPR001128">
    <property type="entry name" value="Cyt_P450"/>
</dbReference>
<dbReference type="PRINTS" id="PR00359">
    <property type="entry name" value="BP450"/>
</dbReference>
<gene>
    <name evidence="2" type="ORF">NOI20_03625</name>
</gene>
<comment type="caution">
    <text evidence="2">The sequence shown here is derived from an EMBL/GenBank/DDBJ whole genome shotgun (WGS) entry which is preliminary data.</text>
</comment>
<sequence>MTSPATNAPVTHIDPSAFAADPYPTLARMRAEAPVTYVPELGAILFTKRDDIFTHEKNTEVFSSCQPDGLMTLLMGENMMRKDGEAHTRERKILFPALSPRTARDHWTPLFRETTARILADLKPKGKCDLVRDFAMPASAEALKLVTGLENMAPEELDRTSQGMIDGCANYTGDPVIEATCHDCTASIDAHITEMMPRLNAAPNKSALSVQMQAGLDEASTRANIKLIISGGQNEPRDAIAGAAWALLTHPDQHALIQNGSASYAQAFEEYVRWISPIGMSPRRIARDTTINGITFPQEARAFFMFSSAGHDEAYFTDPTRFDITRDTGPAIPFGAGPHFCGGAAISRALIADIALPMLLKALPGLTLAGPVPFQGWAFRGPLSMPVEWKS</sequence>
<comment type="similarity">
    <text evidence="1">Belongs to the cytochrome P450 family.</text>
</comment>
<organism evidence="2 3">
    <name type="scientific">Rhodalgimonas zhirmunskyi</name>
    <dbReference type="NCBI Taxonomy" id="2964767"/>
    <lineage>
        <taxon>Bacteria</taxon>
        <taxon>Pseudomonadati</taxon>
        <taxon>Pseudomonadota</taxon>
        <taxon>Alphaproteobacteria</taxon>
        <taxon>Rhodobacterales</taxon>
        <taxon>Roseobacteraceae</taxon>
        <taxon>Rhodalgimonas</taxon>
    </lineage>
</organism>
<dbReference type="GO" id="GO:0020037">
    <property type="term" value="F:heme binding"/>
    <property type="evidence" value="ECO:0007669"/>
    <property type="project" value="InterPro"/>
</dbReference>
<dbReference type="GO" id="GO:0004497">
    <property type="term" value="F:monooxygenase activity"/>
    <property type="evidence" value="ECO:0007669"/>
    <property type="project" value="InterPro"/>
</dbReference>
<dbReference type="PANTHER" id="PTHR46696">
    <property type="entry name" value="P450, PUTATIVE (EUROFUNG)-RELATED"/>
    <property type="match status" value="1"/>
</dbReference>